<protein>
    <submittedName>
        <fullName evidence="3">YaiO family outer membrane beta-barrel protein</fullName>
    </submittedName>
</protein>
<name>A0A845UAP2_9PROT</name>
<gene>
    <name evidence="3" type="primary">yaiO</name>
    <name evidence="3" type="ORF">GL267_11480</name>
</gene>
<dbReference type="InterPro" id="IPR011990">
    <property type="entry name" value="TPR-like_helical_dom_sf"/>
</dbReference>
<dbReference type="SUPFAM" id="SSF48452">
    <property type="entry name" value="TPR-like"/>
    <property type="match status" value="2"/>
</dbReference>
<dbReference type="InterPro" id="IPR030887">
    <property type="entry name" value="Beta-barrel_YaiO"/>
</dbReference>
<accession>A0A845UAP2</accession>
<dbReference type="AlphaFoldDB" id="A0A845UAP2"/>
<dbReference type="EMBL" id="WNJL01000037">
    <property type="protein sequence ID" value="NDU43229.1"/>
    <property type="molecule type" value="Genomic_DNA"/>
</dbReference>
<proteinExistence type="predicted"/>
<dbReference type="Gene3D" id="1.25.40.10">
    <property type="entry name" value="Tetratricopeptide repeat domain"/>
    <property type="match status" value="1"/>
</dbReference>
<dbReference type="Pfam" id="PF13174">
    <property type="entry name" value="TPR_6"/>
    <property type="match status" value="1"/>
</dbReference>
<dbReference type="NCBIfam" id="TIGR04390">
    <property type="entry name" value="OMP_YaiO_dom"/>
    <property type="match status" value="1"/>
</dbReference>
<dbReference type="InterPro" id="IPR019734">
    <property type="entry name" value="TPR_rpt"/>
</dbReference>
<feature type="region of interest" description="Disordered" evidence="1">
    <location>
        <begin position="89"/>
        <end position="112"/>
    </location>
</feature>
<sequence length="581" mass="64612">MVRWIFYQNQLDKSVLFLYNEGAIYELHYAVSDPTMKQSTKENKRYAVPRSRISGGQPGWIIFAVGAFLCPVYPVAALAQNTSTHVPTSRVKAPIDHGNGVGSGRSMGKSDASGRVNYDSGILLARNYLATHRIADAINVYRMLQKKYPNDMELHRLIVHYQGVLEIENAESALSGKRYDLAIKLSRELYREGIDRYRVGLILAKVYLAKGQVGRAAEIYKHLARRYPMDPDLARQYTHLNADMTLTEAQADLRKGNWQDAMARSIPLYEHGPYRLRAGEIFARSYVAAGSREQAAVVYMALEKDYPDNVSLRAAAIWNLLYAYHNDSALRAYNAVPENDKPTVLHALGGSIAPLYTNYVMLFGGMATSTRGYPNDNRVGIAVNKSFKDGALYLSASKEARFGEHATEISGVYYFGLRDGYSGYVGASFSPENNFLAHYGVVLGLTKSIGSVEIYGSVRQLAFSNIDATVLSGGARYYFRNPLSIGFTTFYVPQTDAYSIMLSPIWNTGEDNKIYMNLSAGMAGEDLGSNRGILKTPSATIVLGDSIRLDAHISVGGEVFHEYRKALYNRSGGLAFVRYWW</sequence>
<dbReference type="Pfam" id="PF19413">
    <property type="entry name" value="YaiO"/>
    <property type="match status" value="1"/>
</dbReference>
<evidence type="ECO:0000256" key="1">
    <source>
        <dbReference type="SAM" id="MobiDB-lite"/>
    </source>
</evidence>
<evidence type="ECO:0000259" key="2">
    <source>
        <dbReference type="Pfam" id="PF19413"/>
    </source>
</evidence>
<evidence type="ECO:0000313" key="3">
    <source>
        <dbReference type="EMBL" id="NDU43229.1"/>
    </source>
</evidence>
<comment type="caution">
    <text evidence="3">The sequence shown here is derived from an EMBL/GenBank/DDBJ whole genome shotgun (WGS) entry which is preliminary data.</text>
</comment>
<reference evidence="3" key="1">
    <citation type="submission" date="2019-11" db="EMBL/GenBank/DDBJ databases">
        <title>Acidithiobacillus ferrianus sp. nov.: a facultatively anaerobic and extremely acidophilic chemolithoautotroph.</title>
        <authorList>
            <person name="Norris P.R."/>
            <person name="Falagan C."/>
            <person name="Moya-Beltran A."/>
            <person name="Castro M."/>
            <person name="Quatrini R."/>
            <person name="Johnson D.B."/>
        </authorList>
    </citation>
    <scope>NUCLEOTIDE SEQUENCE [LARGE SCALE GENOMIC DNA]</scope>
    <source>
        <strain evidence="3">MG</strain>
    </source>
</reference>
<feature type="domain" description="YaiO beta-barrel" evidence="2">
    <location>
        <begin position="371"/>
        <end position="522"/>
    </location>
</feature>
<organism evidence="3">
    <name type="scientific">Acidithiobacillus ferrianus</name>
    <dbReference type="NCBI Taxonomy" id="2678518"/>
    <lineage>
        <taxon>Bacteria</taxon>
        <taxon>Pseudomonadati</taxon>
        <taxon>Pseudomonadota</taxon>
        <taxon>Acidithiobacillia</taxon>
        <taxon>Acidithiobacillales</taxon>
        <taxon>Acidithiobacillaceae</taxon>
        <taxon>Acidithiobacillus</taxon>
    </lineage>
</organism>